<feature type="non-terminal residue" evidence="1">
    <location>
        <position position="1"/>
    </location>
</feature>
<feature type="non-terminal residue" evidence="1">
    <location>
        <position position="152"/>
    </location>
</feature>
<keyword evidence="2" id="KW-1185">Reference proteome</keyword>
<gene>
    <name evidence="1" type="ORF">HC176_16435</name>
</gene>
<protein>
    <submittedName>
        <fullName evidence="1">Uncharacterized protein</fullName>
    </submittedName>
</protein>
<dbReference type="Proteomes" id="UP000760545">
    <property type="component" value="Unassembled WGS sequence"/>
</dbReference>
<reference evidence="1 2" key="1">
    <citation type="submission" date="2020-03" db="EMBL/GenBank/DDBJ databases">
        <title>Tamlana sp. nov, isolated from XXX.</title>
        <authorList>
            <person name="Cao W.R."/>
        </authorList>
    </citation>
    <scope>NUCLEOTIDE SEQUENCE [LARGE SCALE GENOMIC DNA]</scope>
    <source>
        <strain evidence="1 2">HST1-43</strain>
    </source>
</reference>
<evidence type="ECO:0000313" key="1">
    <source>
        <dbReference type="EMBL" id="NJX17063.1"/>
    </source>
</evidence>
<sequence length="152" mass="17555">LARLYGEQGQIEKMFSNYIDVLGSNPNLLPGVSRIYGQFITDDPANEANVIFRRLLLKRLQEDQNILYNEMLSWLFVQQKEFQKAFQQEKAIYRRGQQGLGSILRLTVMAREEGQSETALELLDFVIAETASEELKLQAHQLRLNVLQEILP</sequence>
<proteinExistence type="predicted"/>
<accession>A0ABX1DFE8</accession>
<dbReference type="EMBL" id="JAAVJS010000223">
    <property type="protein sequence ID" value="NJX17063.1"/>
    <property type="molecule type" value="Genomic_DNA"/>
</dbReference>
<organism evidence="1 2">
    <name type="scientific">Tamlana crocina</name>
    <dbReference type="NCBI Taxonomy" id="393006"/>
    <lineage>
        <taxon>Bacteria</taxon>
        <taxon>Pseudomonadati</taxon>
        <taxon>Bacteroidota</taxon>
        <taxon>Flavobacteriia</taxon>
        <taxon>Flavobacteriales</taxon>
        <taxon>Flavobacteriaceae</taxon>
        <taxon>Tamlana</taxon>
    </lineage>
</organism>
<comment type="caution">
    <text evidence="1">The sequence shown here is derived from an EMBL/GenBank/DDBJ whole genome shotgun (WGS) entry which is preliminary data.</text>
</comment>
<name>A0ABX1DFE8_9FLAO</name>
<evidence type="ECO:0000313" key="2">
    <source>
        <dbReference type="Proteomes" id="UP000760545"/>
    </source>
</evidence>